<gene>
    <name evidence="7" type="ORF">GBAR_LOCUS8295</name>
</gene>
<dbReference type="SUPFAM" id="SSF56204">
    <property type="entry name" value="Hect, E3 ligase catalytic domain"/>
    <property type="match status" value="1"/>
</dbReference>
<dbReference type="GO" id="GO:0000209">
    <property type="term" value="P:protein polyubiquitination"/>
    <property type="evidence" value="ECO:0007669"/>
    <property type="project" value="InterPro"/>
</dbReference>
<dbReference type="Pfam" id="PF00632">
    <property type="entry name" value="HECT"/>
    <property type="match status" value="1"/>
</dbReference>
<dbReference type="EMBL" id="CASHTH010001228">
    <property type="protein sequence ID" value="CAI8013008.1"/>
    <property type="molecule type" value="Genomic_DNA"/>
</dbReference>
<protein>
    <recommendedName>
        <fullName evidence="2">HECT-type E3 ubiquitin transferase</fullName>
        <ecNumber evidence="2">2.3.2.26</ecNumber>
    </recommendedName>
</protein>
<accession>A0AA35RLP6</accession>
<evidence type="ECO:0000256" key="3">
    <source>
        <dbReference type="ARBA" id="ARBA00022679"/>
    </source>
</evidence>
<comment type="catalytic activity">
    <reaction evidence="1">
        <text>S-ubiquitinyl-[E2 ubiquitin-conjugating enzyme]-L-cysteine + [acceptor protein]-L-lysine = [E2 ubiquitin-conjugating enzyme]-L-cysteine + N(6)-ubiquitinyl-[acceptor protein]-L-lysine.</text>
        <dbReference type="EC" id="2.3.2.26"/>
    </reaction>
</comment>
<sequence length="83" mass="9326">MGQLSQEELSWFLQFTTGSGRLPVADSGQWKLKICRGSHDESLLPTAATCFNSLTLPRYTSLSMLQQKLKQAISFGHLHFCNH</sequence>
<feature type="active site" description="Glycyl thioester intermediate" evidence="5">
    <location>
        <position position="50"/>
    </location>
</feature>
<keyword evidence="3" id="KW-0808">Transferase</keyword>
<feature type="domain" description="HECT" evidence="6">
    <location>
        <begin position="1"/>
        <end position="80"/>
    </location>
</feature>
<dbReference type="PANTHER" id="PTHR45700">
    <property type="entry name" value="UBIQUITIN-PROTEIN LIGASE E3C"/>
    <property type="match status" value="1"/>
</dbReference>
<dbReference type="InterPro" id="IPR000569">
    <property type="entry name" value="HECT_dom"/>
</dbReference>
<proteinExistence type="predicted"/>
<dbReference type="EC" id="2.3.2.26" evidence="2"/>
<evidence type="ECO:0000256" key="1">
    <source>
        <dbReference type="ARBA" id="ARBA00000885"/>
    </source>
</evidence>
<dbReference type="PROSITE" id="PS50237">
    <property type="entry name" value="HECT"/>
    <property type="match status" value="1"/>
</dbReference>
<dbReference type="InterPro" id="IPR035983">
    <property type="entry name" value="Hect_E3_ubiquitin_ligase"/>
</dbReference>
<evidence type="ECO:0000256" key="4">
    <source>
        <dbReference type="ARBA" id="ARBA00022786"/>
    </source>
</evidence>
<keyword evidence="7" id="KW-0436">Ligase</keyword>
<reference evidence="7" key="1">
    <citation type="submission" date="2023-03" db="EMBL/GenBank/DDBJ databases">
        <authorList>
            <person name="Steffen K."/>
            <person name="Cardenas P."/>
        </authorList>
    </citation>
    <scope>NUCLEOTIDE SEQUENCE</scope>
</reference>
<dbReference type="PANTHER" id="PTHR45700:SF8">
    <property type="entry name" value="HECT-TYPE E3 UBIQUITIN TRANSFERASE"/>
    <property type="match status" value="1"/>
</dbReference>
<dbReference type="InterPro" id="IPR044611">
    <property type="entry name" value="E3A/B/C-like"/>
</dbReference>
<keyword evidence="4 5" id="KW-0833">Ubl conjugation pathway</keyword>
<dbReference type="GO" id="GO:0016874">
    <property type="term" value="F:ligase activity"/>
    <property type="evidence" value="ECO:0007669"/>
    <property type="project" value="UniProtKB-KW"/>
</dbReference>
<evidence type="ECO:0000259" key="6">
    <source>
        <dbReference type="PROSITE" id="PS50237"/>
    </source>
</evidence>
<keyword evidence="8" id="KW-1185">Reference proteome</keyword>
<evidence type="ECO:0000256" key="5">
    <source>
        <dbReference type="PROSITE-ProRule" id="PRU00104"/>
    </source>
</evidence>
<evidence type="ECO:0000313" key="7">
    <source>
        <dbReference type="EMBL" id="CAI8013008.1"/>
    </source>
</evidence>
<comment type="caution">
    <text evidence="7">The sequence shown here is derived from an EMBL/GenBank/DDBJ whole genome shotgun (WGS) entry which is preliminary data.</text>
</comment>
<name>A0AA35RLP6_GEOBA</name>
<dbReference type="Gene3D" id="3.30.2410.10">
    <property type="entry name" value="Hect, E3 ligase catalytic domain"/>
    <property type="match status" value="1"/>
</dbReference>
<dbReference type="AlphaFoldDB" id="A0AA35RLP6"/>
<evidence type="ECO:0000313" key="8">
    <source>
        <dbReference type="Proteomes" id="UP001174909"/>
    </source>
</evidence>
<organism evidence="7 8">
    <name type="scientific">Geodia barretti</name>
    <name type="common">Barrett's horny sponge</name>
    <dbReference type="NCBI Taxonomy" id="519541"/>
    <lineage>
        <taxon>Eukaryota</taxon>
        <taxon>Metazoa</taxon>
        <taxon>Porifera</taxon>
        <taxon>Demospongiae</taxon>
        <taxon>Heteroscleromorpha</taxon>
        <taxon>Tetractinellida</taxon>
        <taxon>Astrophorina</taxon>
        <taxon>Geodiidae</taxon>
        <taxon>Geodia</taxon>
    </lineage>
</organism>
<dbReference type="GO" id="GO:0061630">
    <property type="term" value="F:ubiquitin protein ligase activity"/>
    <property type="evidence" value="ECO:0007669"/>
    <property type="project" value="UniProtKB-EC"/>
</dbReference>
<evidence type="ECO:0000256" key="2">
    <source>
        <dbReference type="ARBA" id="ARBA00012485"/>
    </source>
</evidence>
<dbReference type="Proteomes" id="UP001174909">
    <property type="component" value="Unassembled WGS sequence"/>
</dbReference>